<feature type="binding site" evidence="13">
    <location>
        <begin position="60"/>
        <end position="65"/>
    </location>
    <ligand>
        <name>GTP</name>
        <dbReference type="ChEBI" id="CHEBI:37565"/>
    </ligand>
</feature>
<dbReference type="EMBL" id="CAIIXF020000005">
    <property type="protein sequence ID" value="CAH1783898.1"/>
    <property type="molecule type" value="Genomic_DNA"/>
</dbReference>
<evidence type="ECO:0000256" key="1">
    <source>
        <dbReference type="ARBA" id="ARBA00010113"/>
    </source>
</evidence>
<dbReference type="InterPro" id="IPR024956">
    <property type="entry name" value="tRNAHis_GuaTrfase_cat"/>
</dbReference>
<comment type="catalytic activity">
    <reaction evidence="9 12">
        <text>a 5'-end ribonucleotide-tRNA(His) + GTP + ATP + H2O = a 5'-end phospho-guanosine-ribonucleotide-tRNA(His) + AMP + 2 diphosphate + H(+)</text>
        <dbReference type="Rhea" id="RHEA:54564"/>
        <dbReference type="Rhea" id="RHEA-COMP:14193"/>
        <dbReference type="Rhea" id="RHEA-COMP:14917"/>
        <dbReference type="ChEBI" id="CHEBI:15377"/>
        <dbReference type="ChEBI" id="CHEBI:15378"/>
        <dbReference type="ChEBI" id="CHEBI:30616"/>
        <dbReference type="ChEBI" id="CHEBI:33019"/>
        <dbReference type="ChEBI" id="CHEBI:37565"/>
        <dbReference type="ChEBI" id="CHEBI:138282"/>
        <dbReference type="ChEBI" id="CHEBI:141847"/>
        <dbReference type="ChEBI" id="CHEBI:456215"/>
        <dbReference type="EC" id="2.7.7.79"/>
    </reaction>
</comment>
<keyword evidence="16" id="KW-1185">Reference proteome</keyword>
<keyword evidence="5 12" id="KW-0479">Metal-binding</keyword>
<dbReference type="PIRSF" id="PIRSF028980">
    <property type="entry name" value="tRNAHis_guanylyltransferase"/>
    <property type="match status" value="1"/>
</dbReference>
<comment type="similarity">
    <text evidence="1 12">Belongs to the tRNA(His) guanylyltransferase family.</text>
</comment>
<dbReference type="InterPro" id="IPR025845">
    <property type="entry name" value="Thg1_C_dom"/>
</dbReference>
<dbReference type="OrthoDB" id="62560at2759"/>
<sequence>MIVLRQRVCNLVSKLYPPSPLSHRSKKLKASMALSRFEYVKQFETDDRCLPNCWIVVRIDGKGFHRFSDQHNFLKPNDDRSLHLMNCAAKQVMTEFKDIVLAYGQSDEYSFVFKINTSTYNRRSSKLMTNICSLFASTFVFNWQKYFHDVKLKYPPAFDGRVVLYPSNQNLLDYLSWRQADCHINNMYNTVFWALVQQGKLTPQAAQERLKGTLAADKNEILFQDYAINYNDLPEFYRKGTTLIREKKEEQITHKIPQQDGTFKEKAELKIKSELVELHTDIIGSSFWNNHPEILTPKLKR</sequence>
<evidence type="ECO:0000256" key="8">
    <source>
        <dbReference type="ARBA" id="ARBA00023134"/>
    </source>
</evidence>
<dbReference type="GO" id="GO:0000287">
    <property type="term" value="F:magnesium ion binding"/>
    <property type="evidence" value="ECO:0007669"/>
    <property type="project" value="UniProtKB-UniRule"/>
</dbReference>
<keyword evidence="2 12" id="KW-0808">Transferase</keyword>
<dbReference type="InterPro" id="IPR007537">
    <property type="entry name" value="tRNAHis_GuaTrfase_Thg1"/>
</dbReference>
<dbReference type="GO" id="GO:0005525">
    <property type="term" value="F:GTP binding"/>
    <property type="evidence" value="ECO:0007669"/>
    <property type="project" value="UniProtKB-UniRule"/>
</dbReference>
<evidence type="ECO:0000256" key="10">
    <source>
        <dbReference type="ARBA" id="ARBA00058346"/>
    </source>
</evidence>
<evidence type="ECO:0000256" key="2">
    <source>
        <dbReference type="ARBA" id="ARBA00022679"/>
    </source>
</evidence>
<feature type="binding site" evidence="14">
    <location>
        <position position="61"/>
    </location>
    <ligand>
        <name>Mg(2+)</name>
        <dbReference type="ChEBI" id="CHEBI:18420"/>
        <label>1</label>
        <note>catalytic</note>
    </ligand>
</feature>
<evidence type="ECO:0000256" key="7">
    <source>
        <dbReference type="ARBA" id="ARBA00022842"/>
    </source>
</evidence>
<comment type="function">
    <text evidence="10">Adds a GMP to the 5'-end of tRNA(His) after transcription and RNase P cleavage. This step is essential for proper recognition of the tRNA and for the fidelity of protein synthesis. Also functions as a guanyl-nucleotide exchange factor/GEF for the MFN1 and MFN2 mitofusins thereby regulating mitochondrial fusion. By regulating both mitochondrial dynamics and bioenergetic function, it contributes to cell survival following oxidative stress.</text>
</comment>
<evidence type="ECO:0000313" key="16">
    <source>
        <dbReference type="Proteomes" id="UP000749559"/>
    </source>
</evidence>
<comment type="cofactor">
    <cofactor evidence="14">
        <name>Mg(2+)</name>
        <dbReference type="ChEBI" id="CHEBI:18420"/>
    </cofactor>
    <text evidence="14">Binds 2 magnesium ions per subunit.</text>
</comment>
<organism evidence="15 16">
    <name type="scientific">Owenia fusiformis</name>
    <name type="common">Polychaete worm</name>
    <dbReference type="NCBI Taxonomy" id="6347"/>
    <lineage>
        <taxon>Eukaryota</taxon>
        <taxon>Metazoa</taxon>
        <taxon>Spiralia</taxon>
        <taxon>Lophotrochozoa</taxon>
        <taxon>Annelida</taxon>
        <taxon>Polychaeta</taxon>
        <taxon>Sedentaria</taxon>
        <taxon>Canalipalpata</taxon>
        <taxon>Sabellida</taxon>
        <taxon>Oweniida</taxon>
        <taxon>Oweniidae</taxon>
        <taxon>Owenia</taxon>
    </lineage>
</organism>
<keyword evidence="7 12" id="KW-0460">Magnesium</keyword>
<dbReference type="Pfam" id="PF04446">
    <property type="entry name" value="Thg1"/>
    <property type="match status" value="1"/>
</dbReference>
<dbReference type="GO" id="GO:0006400">
    <property type="term" value="P:tRNA modification"/>
    <property type="evidence" value="ECO:0007669"/>
    <property type="project" value="UniProtKB-UniRule"/>
</dbReference>
<keyword evidence="8 12" id="KW-0342">GTP-binding</keyword>
<feature type="binding site" evidence="14">
    <location>
        <position position="60"/>
    </location>
    <ligand>
        <name>Mg(2+)</name>
        <dbReference type="ChEBI" id="CHEBI:18420"/>
        <label>1</label>
        <note>catalytic</note>
    </ligand>
</feature>
<evidence type="ECO:0000256" key="6">
    <source>
        <dbReference type="ARBA" id="ARBA00022741"/>
    </source>
</evidence>
<proteinExistence type="inferred from homology"/>
<feature type="binding site" evidence="13">
    <location>
        <begin position="106"/>
        <end position="107"/>
    </location>
    <ligand>
        <name>GTP</name>
        <dbReference type="ChEBI" id="CHEBI:37565"/>
    </ligand>
</feature>
<evidence type="ECO:0000256" key="3">
    <source>
        <dbReference type="ARBA" id="ARBA00022694"/>
    </source>
</evidence>
<accession>A0A8J1T7D0</accession>
<dbReference type="GO" id="GO:0008193">
    <property type="term" value="F:tRNA guanylyltransferase activity"/>
    <property type="evidence" value="ECO:0007669"/>
    <property type="project" value="UniProtKB-UniRule"/>
</dbReference>
<gene>
    <name evidence="15" type="ORF">OFUS_LOCUS10174</name>
</gene>
<evidence type="ECO:0000256" key="13">
    <source>
        <dbReference type="PIRSR" id="PIRSR028980-1"/>
    </source>
</evidence>
<dbReference type="PANTHER" id="PTHR12729:SF6">
    <property type="entry name" value="TRNA(HIS) GUANYLYLTRANSFERASE-RELATED"/>
    <property type="match status" value="1"/>
</dbReference>
<evidence type="ECO:0000256" key="5">
    <source>
        <dbReference type="ARBA" id="ARBA00022723"/>
    </source>
</evidence>
<keyword evidence="6 12" id="KW-0547">Nucleotide-binding</keyword>
<evidence type="ECO:0000256" key="4">
    <source>
        <dbReference type="ARBA" id="ARBA00022695"/>
    </source>
</evidence>
<dbReference type="FunFam" id="3.30.70.3000:FF:000001">
    <property type="entry name" value="tRNA(His) guanylyltransferase"/>
    <property type="match status" value="1"/>
</dbReference>
<dbReference type="Proteomes" id="UP000749559">
    <property type="component" value="Unassembled WGS sequence"/>
</dbReference>
<protein>
    <recommendedName>
        <fullName evidence="12">tRNA(His) guanylyltransferase</fullName>
        <ecNumber evidence="12">2.7.7.79</ecNumber>
    </recommendedName>
    <alternativeName>
        <fullName evidence="12">tRNA-histidine guanylyltransferase</fullName>
    </alternativeName>
</protein>
<dbReference type="PANTHER" id="PTHR12729">
    <property type="entry name" value="TRNA(HIS) GUANYLYLTRANSFERASE-RELATED"/>
    <property type="match status" value="1"/>
</dbReference>
<reference evidence="15" key="1">
    <citation type="submission" date="2022-03" db="EMBL/GenBank/DDBJ databases">
        <authorList>
            <person name="Martin C."/>
        </authorList>
    </citation>
    <scope>NUCLEOTIDE SEQUENCE</scope>
</reference>
<keyword evidence="3 12" id="KW-0819">tRNA processing</keyword>
<dbReference type="Pfam" id="PF14413">
    <property type="entry name" value="Thg1C"/>
    <property type="match status" value="1"/>
</dbReference>
<comment type="subunit">
    <text evidence="11">Homotetramer. Interacts with MFN1 and MFN2; functions as a guanyl-nucleotide exchange factor/GEF for MFN2 and also probably MFN1.</text>
</comment>
<name>A0A8J1T7D0_OWEFU</name>
<feature type="binding site" evidence="14">
    <location>
        <position position="107"/>
    </location>
    <ligand>
        <name>Mg(2+)</name>
        <dbReference type="ChEBI" id="CHEBI:18420"/>
        <label>1</label>
        <note>catalytic</note>
    </ligand>
</feature>
<dbReference type="InterPro" id="IPR038469">
    <property type="entry name" value="tRNAHis_GuaTrfase_Thg1_sf"/>
</dbReference>
<evidence type="ECO:0000256" key="14">
    <source>
        <dbReference type="PIRSR" id="PIRSR028980-2"/>
    </source>
</evidence>
<evidence type="ECO:0000256" key="12">
    <source>
        <dbReference type="PIRNR" id="PIRNR028980"/>
    </source>
</evidence>
<feature type="binding site" evidence="14">
    <location>
        <position position="60"/>
    </location>
    <ligand>
        <name>Mg(2+)</name>
        <dbReference type="ChEBI" id="CHEBI:18420"/>
        <label>2</label>
        <note>catalytic</note>
    </ligand>
</feature>
<dbReference type="AlphaFoldDB" id="A0A8J1T7D0"/>
<evidence type="ECO:0000313" key="15">
    <source>
        <dbReference type="EMBL" id="CAH1783898.1"/>
    </source>
</evidence>
<dbReference type="EC" id="2.7.7.79" evidence="12"/>
<dbReference type="Gene3D" id="3.30.70.3000">
    <property type="match status" value="1"/>
</dbReference>
<evidence type="ECO:0000256" key="11">
    <source>
        <dbReference type="ARBA" id="ARBA00065710"/>
    </source>
</evidence>
<feature type="binding site" evidence="14">
    <location>
        <position position="107"/>
    </location>
    <ligand>
        <name>Mg(2+)</name>
        <dbReference type="ChEBI" id="CHEBI:18420"/>
        <label>2</label>
        <note>catalytic</note>
    </ligand>
</feature>
<evidence type="ECO:0000256" key="9">
    <source>
        <dbReference type="ARBA" id="ARBA00047281"/>
    </source>
</evidence>
<keyword evidence="4 12" id="KW-0548">Nucleotidyltransferase</keyword>
<comment type="caution">
    <text evidence="15">The sequence shown here is derived from an EMBL/GenBank/DDBJ whole genome shotgun (WGS) entry which is preliminary data.</text>
</comment>